<evidence type="ECO:0000259" key="12">
    <source>
        <dbReference type="Pfam" id="PF05746"/>
    </source>
</evidence>
<evidence type="ECO:0000256" key="11">
    <source>
        <dbReference type="HAMAP-Rule" id="MF_00255"/>
    </source>
</evidence>
<comment type="caution">
    <text evidence="13">The sequence shown here is derived from an EMBL/GenBank/DDBJ whole genome shotgun (WGS) entry which is preliminary data.</text>
</comment>
<dbReference type="Pfam" id="PF02092">
    <property type="entry name" value="tRNA_synt_2f"/>
    <property type="match status" value="1"/>
</dbReference>
<dbReference type="PANTHER" id="PTHR30075">
    <property type="entry name" value="GLYCYL-TRNA SYNTHETASE"/>
    <property type="match status" value="1"/>
</dbReference>
<dbReference type="SUPFAM" id="SSF109604">
    <property type="entry name" value="HD-domain/PDEase-like"/>
    <property type="match status" value="1"/>
</dbReference>
<comment type="subcellular location">
    <subcellularLocation>
        <location evidence="1 11">Cytoplasm</location>
    </subcellularLocation>
</comment>
<evidence type="ECO:0000313" key="14">
    <source>
        <dbReference type="Proteomes" id="UP000234914"/>
    </source>
</evidence>
<dbReference type="EMBL" id="PKJS01000018">
    <property type="protein sequence ID" value="PKZ67914.1"/>
    <property type="molecule type" value="Genomic_DNA"/>
</dbReference>
<evidence type="ECO:0000256" key="7">
    <source>
        <dbReference type="ARBA" id="ARBA00022840"/>
    </source>
</evidence>
<accession>A0A2I1RFK5</accession>
<dbReference type="InterPro" id="IPR006194">
    <property type="entry name" value="Gly-tRNA-synth_heterodimer"/>
</dbReference>
<proteinExistence type="inferred from homology"/>
<evidence type="ECO:0000256" key="4">
    <source>
        <dbReference type="ARBA" id="ARBA00022490"/>
    </source>
</evidence>
<evidence type="ECO:0000313" key="13">
    <source>
        <dbReference type="EMBL" id="PKZ67914.1"/>
    </source>
</evidence>
<dbReference type="RefSeq" id="WP_101965098.1">
    <property type="nucleotide sequence ID" value="NZ_PKJS01000018.1"/>
</dbReference>
<keyword evidence="7 11" id="KW-0067">ATP-binding</keyword>
<keyword evidence="5 11" id="KW-0436">Ligase</keyword>
<feature type="domain" description="DALR anticodon binding" evidence="12">
    <location>
        <begin position="589"/>
        <end position="687"/>
    </location>
</feature>
<dbReference type="Pfam" id="PF05746">
    <property type="entry name" value="DALR_1"/>
    <property type="match status" value="1"/>
</dbReference>
<dbReference type="AlphaFoldDB" id="A0A2I1RFK5"/>
<dbReference type="InterPro" id="IPR015944">
    <property type="entry name" value="Gly-tRNA-synth_bsu"/>
</dbReference>
<dbReference type="GO" id="GO:0005524">
    <property type="term" value="F:ATP binding"/>
    <property type="evidence" value="ECO:0007669"/>
    <property type="project" value="UniProtKB-UniRule"/>
</dbReference>
<reference evidence="13 14" key="1">
    <citation type="submission" date="2017-12" db="EMBL/GenBank/DDBJ databases">
        <title>Phylogenetic diversity of female urinary microbiome.</title>
        <authorList>
            <person name="Thomas-White K."/>
            <person name="Wolfe A.J."/>
        </authorList>
    </citation>
    <scope>NUCLEOTIDE SEQUENCE [LARGE SCALE GENOMIC DNA]</scope>
    <source>
        <strain evidence="13 14">UMB0416</strain>
    </source>
</reference>
<dbReference type="EC" id="6.1.1.14" evidence="11"/>
<gene>
    <name evidence="11" type="primary">glyS</name>
    <name evidence="13" type="ORF">CYJ96_11320</name>
</gene>
<evidence type="ECO:0000256" key="10">
    <source>
        <dbReference type="ARBA" id="ARBA00047937"/>
    </source>
</evidence>
<dbReference type="NCBIfam" id="TIGR00211">
    <property type="entry name" value="glyS"/>
    <property type="match status" value="1"/>
</dbReference>
<evidence type="ECO:0000256" key="8">
    <source>
        <dbReference type="ARBA" id="ARBA00022917"/>
    </source>
</evidence>
<keyword evidence="8 11" id="KW-0648">Protein biosynthesis</keyword>
<dbReference type="GO" id="GO:0004814">
    <property type="term" value="F:arginine-tRNA ligase activity"/>
    <property type="evidence" value="ECO:0007669"/>
    <property type="project" value="InterPro"/>
</dbReference>
<dbReference type="InterPro" id="IPR008909">
    <property type="entry name" value="DALR_anticod-bd"/>
</dbReference>
<dbReference type="GO" id="GO:0006426">
    <property type="term" value="P:glycyl-tRNA aminoacylation"/>
    <property type="evidence" value="ECO:0007669"/>
    <property type="project" value="UniProtKB-UniRule"/>
</dbReference>
<dbReference type="HAMAP" id="MF_00255">
    <property type="entry name" value="Gly_tRNA_synth_beta"/>
    <property type="match status" value="1"/>
</dbReference>
<protein>
    <recommendedName>
        <fullName evidence="11">Glycine--tRNA ligase beta subunit</fullName>
        <ecNumber evidence="11">6.1.1.14</ecNumber>
    </recommendedName>
    <alternativeName>
        <fullName evidence="11">Glycyl-tRNA synthetase beta subunit</fullName>
        <shortName evidence="11">GlyRS</shortName>
    </alternativeName>
</protein>
<dbReference type="GO" id="GO:0004820">
    <property type="term" value="F:glycine-tRNA ligase activity"/>
    <property type="evidence" value="ECO:0007669"/>
    <property type="project" value="UniProtKB-UniRule"/>
</dbReference>
<evidence type="ECO:0000256" key="2">
    <source>
        <dbReference type="ARBA" id="ARBA00008226"/>
    </source>
</evidence>
<keyword evidence="9 11" id="KW-0030">Aminoacyl-tRNA synthetase</keyword>
<evidence type="ECO:0000256" key="3">
    <source>
        <dbReference type="ARBA" id="ARBA00011209"/>
    </source>
</evidence>
<name>A0A2I1RFK5_FAUOS</name>
<keyword evidence="6 11" id="KW-0547">Nucleotide-binding</keyword>
<comment type="catalytic activity">
    <reaction evidence="10 11">
        <text>tRNA(Gly) + glycine + ATP = glycyl-tRNA(Gly) + AMP + diphosphate</text>
        <dbReference type="Rhea" id="RHEA:16013"/>
        <dbReference type="Rhea" id="RHEA-COMP:9664"/>
        <dbReference type="Rhea" id="RHEA-COMP:9683"/>
        <dbReference type="ChEBI" id="CHEBI:30616"/>
        <dbReference type="ChEBI" id="CHEBI:33019"/>
        <dbReference type="ChEBI" id="CHEBI:57305"/>
        <dbReference type="ChEBI" id="CHEBI:78442"/>
        <dbReference type="ChEBI" id="CHEBI:78522"/>
        <dbReference type="ChEBI" id="CHEBI:456215"/>
        <dbReference type="EC" id="6.1.1.14"/>
    </reaction>
</comment>
<comment type="subunit">
    <text evidence="3 11">Tetramer of two alpha and two beta subunits.</text>
</comment>
<dbReference type="GO" id="GO:0006420">
    <property type="term" value="P:arginyl-tRNA aminoacylation"/>
    <property type="evidence" value="ECO:0007669"/>
    <property type="project" value="InterPro"/>
</dbReference>
<evidence type="ECO:0000256" key="5">
    <source>
        <dbReference type="ARBA" id="ARBA00022598"/>
    </source>
</evidence>
<evidence type="ECO:0000256" key="6">
    <source>
        <dbReference type="ARBA" id="ARBA00022741"/>
    </source>
</evidence>
<organism evidence="13 14">
    <name type="scientific">Faucicola osloensis</name>
    <name type="common">Moraxella osloensis</name>
    <dbReference type="NCBI Taxonomy" id="34062"/>
    <lineage>
        <taxon>Bacteria</taxon>
        <taxon>Pseudomonadati</taxon>
        <taxon>Pseudomonadota</taxon>
        <taxon>Gammaproteobacteria</taxon>
        <taxon>Moraxellales</taxon>
        <taxon>Moraxellaceae</taxon>
        <taxon>Faucicola</taxon>
    </lineage>
</organism>
<evidence type="ECO:0000256" key="1">
    <source>
        <dbReference type="ARBA" id="ARBA00004496"/>
    </source>
</evidence>
<dbReference type="PRINTS" id="PR01045">
    <property type="entry name" value="TRNASYNTHGB"/>
</dbReference>
<sequence>MSTILFELGTEELPPKNLKTLRDALNNHVTQSLTDANIRFDTIKSFAAPRRLALQIQGISEKQPDKIEQKRGPAVKAAYDKDGNPTKAAQGFAQGLGIDVKDLITIKGDKGDYIGYEMNVIGQPVAELLPSIFQKALDELPIAKRMRSGAERSEFVRPVKWLVLLKDDQVLPATIQGLTSGEAGLQGFEKGRFSLGHRFHHPDMVKIDTADSYEQNLAEAHVIADFDKRQQQIKAQVQQLADEVGATAIVPQDLLDEVTALVDYPVALRASFEPRFLQVPQEALISTMQADQKYFCLTDSQGKLQPYFIFISNIDSKDKAQVIAGNEKVVRPRLADAEFFFLQDQKQPLFALTENLKTRVFQDKLGTIWEKSERIAKLAAFIATQIGEDVEQTARAGLLSKADLASTLVGEFPELQGVAGTYYARLNQEPEAVAAAIEEQYLPKFSGDKLPATNIGTALALADRLDTLVGIFGIDQAPTGSKDPFSLRRAAIGVLRILIEKQLPLNLVVLLEQALLGYVGKIDDLPKTFKQVMAFINSRYRAMYEEQGVSVDTIMAVQALQPQVPMDFDHRIKAVQAFRDLPPAKQLAEANKRVANILAKAEGEIATQVQTAYLQEPAEKALYQAVQTAAQSIEPHQHTDNANYTQILQSLATLQQPLDDFFEQVMVNSEDANLKANRLALLKKVRGLFLTVADISELQL</sequence>
<dbReference type="GO" id="GO:0005829">
    <property type="term" value="C:cytosol"/>
    <property type="evidence" value="ECO:0007669"/>
    <property type="project" value="TreeGrafter"/>
</dbReference>
<comment type="similarity">
    <text evidence="2 11">Belongs to the class-II aminoacyl-tRNA synthetase family.</text>
</comment>
<dbReference type="PROSITE" id="PS50861">
    <property type="entry name" value="AA_TRNA_LIGASE_II_GLYAB"/>
    <property type="match status" value="1"/>
</dbReference>
<dbReference type="Proteomes" id="UP000234914">
    <property type="component" value="Unassembled WGS sequence"/>
</dbReference>
<dbReference type="PANTHER" id="PTHR30075:SF2">
    <property type="entry name" value="GLYCINE--TRNA LIGASE, CHLOROPLASTIC_MITOCHONDRIAL 2"/>
    <property type="match status" value="1"/>
</dbReference>
<keyword evidence="4 11" id="KW-0963">Cytoplasm</keyword>
<evidence type="ECO:0000256" key="9">
    <source>
        <dbReference type="ARBA" id="ARBA00023146"/>
    </source>
</evidence>